<dbReference type="AlphaFoldDB" id="A0A1V5ZM17"/>
<name>A0A1V5ZM17_9BACT</name>
<keyword evidence="1" id="KW-1133">Transmembrane helix</keyword>
<evidence type="ECO:0000256" key="1">
    <source>
        <dbReference type="SAM" id="Phobius"/>
    </source>
</evidence>
<keyword evidence="1" id="KW-0812">Transmembrane</keyword>
<feature type="transmembrane region" description="Helical" evidence="1">
    <location>
        <begin position="21"/>
        <end position="44"/>
    </location>
</feature>
<keyword evidence="1" id="KW-0472">Membrane</keyword>
<dbReference type="Proteomes" id="UP000485621">
    <property type="component" value="Unassembled WGS sequence"/>
</dbReference>
<organism evidence="2">
    <name type="scientific">candidate division CPR1 bacterium ADurb.Bin160</name>
    <dbReference type="NCBI Taxonomy" id="1852826"/>
    <lineage>
        <taxon>Bacteria</taxon>
        <taxon>candidate division CPR1</taxon>
    </lineage>
</organism>
<evidence type="ECO:0000313" key="2">
    <source>
        <dbReference type="EMBL" id="OQB41253.1"/>
    </source>
</evidence>
<dbReference type="EMBL" id="MWDB01000020">
    <property type="protein sequence ID" value="OQB41253.1"/>
    <property type="molecule type" value="Genomic_DNA"/>
</dbReference>
<sequence>MKTKSVVARDVQRILKKSLKRIVLTSIFLSFLFYLLNIFVGFSLKIENIGEFVTSKVGIYFYINEENKGSDDIFKRILSIKDELNRH</sequence>
<protein>
    <submittedName>
        <fullName evidence="2">Uncharacterized protein</fullName>
    </submittedName>
</protein>
<accession>A0A1V5ZM17</accession>
<gene>
    <name evidence="2" type="ORF">BWY04_00932</name>
</gene>
<proteinExistence type="predicted"/>
<reference evidence="2" key="1">
    <citation type="submission" date="2017-02" db="EMBL/GenBank/DDBJ databases">
        <title>Delving into the versatile metabolic prowess of the omnipresent phylum Bacteroidetes.</title>
        <authorList>
            <person name="Nobu M.K."/>
            <person name="Mei R."/>
            <person name="Narihiro T."/>
            <person name="Kuroda K."/>
            <person name="Liu W.-T."/>
        </authorList>
    </citation>
    <scope>NUCLEOTIDE SEQUENCE</scope>
    <source>
        <strain evidence="2">ADurb.Bin160</strain>
    </source>
</reference>
<comment type="caution">
    <text evidence="2">The sequence shown here is derived from an EMBL/GenBank/DDBJ whole genome shotgun (WGS) entry which is preliminary data.</text>
</comment>